<proteinExistence type="inferred from homology"/>
<evidence type="ECO:0000256" key="1">
    <source>
        <dbReference type="ARBA" id="ARBA00005776"/>
    </source>
</evidence>
<evidence type="ECO:0000313" key="7">
    <source>
        <dbReference type="RefSeq" id="XP_055890957.1"/>
    </source>
</evidence>
<protein>
    <submittedName>
        <fullName evidence="4 5">Uncharacterized protein LOC106052346 isoform X1</fullName>
    </submittedName>
</protein>
<dbReference type="GeneID" id="106052346"/>
<dbReference type="RefSeq" id="XP_055890957.1">
    <property type="nucleotide sequence ID" value="XM_056034982.1"/>
</dbReference>
<dbReference type="Gene3D" id="3.30.70.2760">
    <property type="match status" value="1"/>
</dbReference>
<dbReference type="InterPro" id="IPR003607">
    <property type="entry name" value="HD/PDEase_dom"/>
</dbReference>
<evidence type="ECO:0000313" key="5">
    <source>
        <dbReference type="RefSeq" id="XP_055890955.1"/>
    </source>
</evidence>
<keyword evidence="3" id="KW-1185">Reference proteome</keyword>
<dbReference type="Gene3D" id="1.10.3210.10">
    <property type="entry name" value="Hypothetical protein af1432"/>
    <property type="match status" value="1"/>
</dbReference>
<reference evidence="4 5" key="1">
    <citation type="submission" date="2025-04" db="UniProtKB">
        <authorList>
            <consortium name="RefSeq"/>
        </authorList>
    </citation>
    <scope>IDENTIFICATION</scope>
</reference>
<evidence type="ECO:0000313" key="4">
    <source>
        <dbReference type="RefSeq" id="XP_055890954.1"/>
    </source>
</evidence>
<dbReference type="AlphaFoldDB" id="A0A9W3AUU4"/>
<gene>
    <name evidence="4 5 6 7 8 9" type="primary">LOC106052346</name>
</gene>
<dbReference type="PANTHER" id="PTHR11373">
    <property type="entry name" value="DEOXYNUCLEOSIDE TRIPHOSPHATE TRIPHOSPHOHYDROLASE"/>
    <property type="match status" value="1"/>
</dbReference>
<evidence type="ECO:0000259" key="2">
    <source>
        <dbReference type="SMART" id="SM00471"/>
    </source>
</evidence>
<evidence type="ECO:0000313" key="3">
    <source>
        <dbReference type="Proteomes" id="UP001165740"/>
    </source>
</evidence>
<dbReference type="RefSeq" id="XP_055890958.1">
    <property type="nucleotide sequence ID" value="XM_056034983.1"/>
</dbReference>
<dbReference type="OrthoDB" id="9991235at2759"/>
<dbReference type="SUPFAM" id="SSF109604">
    <property type="entry name" value="HD-domain/PDEase-like"/>
    <property type="match status" value="1"/>
</dbReference>
<dbReference type="RefSeq" id="XP_055890959.1">
    <property type="nucleotide sequence ID" value="XM_056034984.1"/>
</dbReference>
<dbReference type="SMART" id="SM00471">
    <property type="entry name" value="HDc"/>
    <property type="match status" value="1"/>
</dbReference>
<evidence type="ECO:0000313" key="9">
    <source>
        <dbReference type="RefSeq" id="XP_055890959.1"/>
    </source>
</evidence>
<dbReference type="GO" id="GO:0006203">
    <property type="term" value="P:dGTP catabolic process"/>
    <property type="evidence" value="ECO:0007669"/>
    <property type="project" value="TreeGrafter"/>
</dbReference>
<dbReference type="GO" id="GO:0008832">
    <property type="term" value="F:dGTPase activity"/>
    <property type="evidence" value="ECO:0007669"/>
    <property type="project" value="TreeGrafter"/>
</dbReference>
<name>A0A9W3AUU4_BIOGL</name>
<dbReference type="RefSeq" id="XP_055890954.1">
    <property type="nucleotide sequence ID" value="XM_056034979.1"/>
</dbReference>
<evidence type="ECO:0000313" key="6">
    <source>
        <dbReference type="RefSeq" id="XP_055890956.1"/>
    </source>
</evidence>
<dbReference type="RefSeq" id="XP_055890956.1">
    <property type="nucleotide sequence ID" value="XM_056034981.1"/>
</dbReference>
<dbReference type="Proteomes" id="UP001165740">
    <property type="component" value="Chromosome 7"/>
</dbReference>
<organism evidence="3 4">
    <name type="scientific">Biomphalaria glabrata</name>
    <name type="common">Bloodfluke planorb</name>
    <name type="synonym">Freshwater snail</name>
    <dbReference type="NCBI Taxonomy" id="6526"/>
    <lineage>
        <taxon>Eukaryota</taxon>
        <taxon>Metazoa</taxon>
        <taxon>Spiralia</taxon>
        <taxon>Lophotrochozoa</taxon>
        <taxon>Mollusca</taxon>
        <taxon>Gastropoda</taxon>
        <taxon>Heterobranchia</taxon>
        <taxon>Euthyneura</taxon>
        <taxon>Panpulmonata</taxon>
        <taxon>Hygrophila</taxon>
        <taxon>Lymnaeoidea</taxon>
        <taxon>Planorbidae</taxon>
        <taxon>Biomphalaria</taxon>
    </lineage>
</organism>
<dbReference type="RefSeq" id="XP_055890955.1">
    <property type="nucleotide sequence ID" value="XM_056034980.1"/>
</dbReference>
<feature type="domain" description="HD/PDEase" evidence="2">
    <location>
        <begin position="68"/>
        <end position="263"/>
    </location>
</feature>
<accession>A0A9W3AUU4</accession>
<dbReference type="InterPro" id="IPR050135">
    <property type="entry name" value="dGTPase-like"/>
</dbReference>
<evidence type="ECO:0000313" key="8">
    <source>
        <dbReference type="RefSeq" id="XP_055890958.1"/>
    </source>
</evidence>
<comment type="similarity">
    <text evidence="1">Belongs to the SAMHD1 family.</text>
</comment>
<dbReference type="CDD" id="cd00077">
    <property type="entry name" value="HDc"/>
    <property type="match status" value="1"/>
</dbReference>
<sequence>MKRSASQSRSEDVMATANKNKTFRLFNDPVHGHIELNEACQLIVDTKEFQRLRNIKQLGMVDFVFPGATHTRFEHALGTYHLAGKFLRSLREYHTEVPMKKKKTTTVAEEDDKMEISDISDKDILCVEIAGLCHDLGCGPLSTLFSKRFLVALEKNPALKDNAKVWLKNRNVLMFEHMLKMNSLEVKLKKFEIEAHDIIFIKELIGGYECNGSTAWPYKGRNEKNAFLYEIVSNHRNGVDVCKFDYMARDCHNLGIVNNFDAQRYVEFARIIEVDGEIQICTRNKELGNLYNMFFTRYNLHKFAYQHPVVCGMELMIVDVLEQIIDKFKILKVDCTEFILQAVESYMRLENERVNDILKAVKTLLSSNTKLNDVLEAVKTLLSLETNVIDFIEAVKTLLSSETKVNDVLEAVKTLLSSETKVKEVLEAVKTFLSSETKLNDVLQAVKTHLSSETKVSDVLKALKTLLSSDTKINDNCEAVKPHLSSETKVKKVLDDVKTIVSSETKMNDVLEALKTLLSMENKLKDVLTAVNTLLSSETKVNDVLEAHLSSDINVKEVLKAVKILLLSETKVNDVLEAHLSSDIKLNDVVMKTILSETKLNDVVMETIQSSETKKEAIEWISKQNTSQNAHSNDEIINNLLAYLNMNTNDRISSVCQAIQEFLDKTNIETCQWLTIQEVLNFEVSQDVVLRGFTHLTDDVLFSIRNFKPDVKTDVELKKRVQLIERLYSRDIYKFLGESLPMYGTDLDDKIESEWSKMPEDIKTLALTDEEKMQQIIYNKCNPNKAVTPGSIFLEDIKLIITKLDFGMKDENPIHRLRVYQKGNLHEGIKLEQTQTSLLLQGMNYKELLVRVYTTLPNKDGRNAEKIKAIKAAFESMIQRNN</sequence>
<dbReference type="PANTHER" id="PTHR11373:SF4">
    <property type="entry name" value="DEOXYNUCLEOSIDE TRIPHOSPHATE TRIPHOSPHOHYDROLASE SAMHD1"/>
    <property type="match status" value="1"/>
</dbReference>